<protein>
    <submittedName>
        <fullName evidence="4">ABC transporter substrate-binding protein</fullName>
    </submittedName>
</protein>
<gene>
    <name evidence="4" type="ORF">AUP44_00915</name>
    <name evidence="3" type="ORF">DCK97_17445</name>
</gene>
<evidence type="ECO:0000313" key="3">
    <source>
        <dbReference type="EMBL" id="HAE49205.1"/>
    </source>
</evidence>
<keyword evidence="1 2" id="KW-0732">Signal</keyword>
<dbReference type="GeneID" id="97239605"/>
<accession>A0A162KX66</accession>
<dbReference type="AlphaFoldDB" id="A0A162KX66"/>
<evidence type="ECO:0000256" key="1">
    <source>
        <dbReference type="ARBA" id="ARBA00022729"/>
    </source>
</evidence>
<evidence type="ECO:0000256" key="2">
    <source>
        <dbReference type="SAM" id="SignalP"/>
    </source>
</evidence>
<dbReference type="EMBL" id="DMAI01000285">
    <property type="protein sequence ID" value="HAE49205.1"/>
    <property type="molecule type" value="Genomic_DNA"/>
</dbReference>
<dbReference type="Pfam" id="PF03480">
    <property type="entry name" value="DctP"/>
    <property type="match status" value="1"/>
</dbReference>
<dbReference type="Proteomes" id="UP000257706">
    <property type="component" value="Unassembled WGS sequence"/>
</dbReference>
<dbReference type="PANTHER" id="PTHR33376:SF5">
    <property type="entry name" value="EXTRACYTOPLASMIC SOLUTE RECEPTOR PROTEIN"/>
    <property type="match status" value="1"/>
</dbReference>
<dbReference type="OrthoDB" id="8673861at2"/>
<feature type="signal peptide" evidence="2">
    <location>
        <begin position="1"/>
        <end position="34"/>
    </location>
</feature>
<comment type="caution">
    <text evidence="4">The sequence shown here is derived from an EMBL/GenBank/DDBJ whole genome shotgun (WGS) entry which is preliminary data.</text>
</comment>
<feature type="chain" id="PRO_5036301075" evidence="2">
    <location>
        <begin position="35"/>
        <end position="390"/>
    </location>
</feature>
<organism evidence="4 5">
    <name type="scientific">Tistrella mobilis</name>
    <dbReference type="NCBI Taxonomy" id="171437"/>
    <lineage>
        <taxon>Bacteria</taxon>
        <taxon>Pseudomonadati</taxon>
        <taxon>Pseudomonadota</taxon>
        <taxon>Alphaproteobacteria</taxon>
        <taxon>Geminicoccales</taxon>
        <taxon>Geminicoccaceae</taxon>
        <taxon>Tistrella</taxon>
    </lineage>
</organism>
<dbReference type="GO" id="GO:0055085">
    <property type="term" value="P:transmembrane transport"/>
    <property type="evidence" value="ECO:0007669"/>
    <property type="project" value="InterPro"/>
</dbReference>
<name>A0A162KX66_9PROT</name>
<evidence type="ECO:0000313" key="6">
    <source>
        <dbReference type="Proteomes" id="UP000257706"/>
    </source>
</evidence>
<reference evidence="4 5" key="1">
    <citation type="submission" date="2015-12" db="EMBL/GenBank/DDBJ databases">
        <title>Genome sequence of Tistrella mobilis MCCC 1A02139.</title>
        <authorList>
            <person name="Lu L."/>
            <person name="Lai Q."/>
            <person name="Shao Z."/>
            <person name="Qian P."/>
        </authorList>
    </citation>
    <scope>NUCLEOTIDE SEQUENCE [LARGE SCALE GENOMIC DNA]</scope>
    <source>
        <strain evidence="4 5">MCCC 1A02139</strain>
    </source>
</reference>
<dbReference type="InterPro" id="IPR018389">
    <property type="entry name" value="DctP_fam"/>
</dbReference>
<evidence type="ECO:0000313" key="5">
    <source>
        <dbReference type="Proteomes" id="UP000075787"/>
    </source>
</evidence>
<reference evidence="3 6" key="2">
    <citation type="journal article" date="2018" name="Nat. Biotechnol.">
        <title>A standardized bacterial taxonomy based on genome phylogeny substantially revises the tree of life.</title>
        <authorList>
            <person name="Parks D.H."/>
            <person name="Chuvochina M."/>
            <person name="Waite D.W."/>
            <person name="Rinke C."/>
            <person name="Skarshewski A."/>
            <person name="Chaumeil P.A."/>
            <person name="Hugenholtz P."/>
        </authorList>
    </citation>
    <scope>NUCLEOTIDE SEQUENCE [LARGE SCALE GENOMIC DNA]</scope>
    <source>
        <strain evidence="3">UBA8739</strain>
    </source>
</reference>
<dbReference type="PANTHER" id="PTHR33376">
    <property type="match status" value="1"/>
</dbReference>
<evidence type="ECO:0000313" key="4">
    <source>
        <dbReference type="EMBL" id="KYO52353.1"/>
    </source>
</evidence>
<dbReference type="Proteomes" id="UP000075787">
    <property type="component" value="Unassembled WGS sequence"/>
</dbReference>
<dbReference type="RefSeq" id="WP_062764537.1">
    <property type="nucleotide sequence ID" value="NZ_CP121024.1"/>
</dbReference>
<dbReference type="Gene3D" id="3.40.190.170">
    <property type="entry name" value="Bacterial extracellular solute-binding protein, family 7"/>
    <property type="match status" value="1"/>
</dbReference>
<dbReference type="EMBL" id="LPZR01000157">
    <property type="protein sequence ID" value="KYO52353.1"/>
    <property type="molecule type" value="Genomic_DNA"/>
</dbReference>
<proteinExistence type="predicted"/>
<dbReference type="CDD" id="cd13666">
    <property type="entry name" value="PBP2_TRAP_DctP_like_1"/>
    <property type="match status" value="1"/>
</dbReference>
<sequence length="390" mass="42105">MTTTRTPLSRKLASLAVAAGVAAAGIFAGQAAKAEELRYAIGFPANTASTIAADVYVKKVQELSKGTLSVKVFPLSLLNLAETPGGVRDGITDIGYVLTAYNPAEFANMNLAGDLTMLLNLMDTGGRDGLIFQSAMLEYVFLHCPTCQNDMKAQNQVFTASAASTRYMLLCNKKVTNAEEIKGKRLRVSSQNWRRWSESVGATAVSMPGNEIFEALTQGAVDCAIISAPELSGLALIDAVSDITPEVPGGVFGASAIANINVDTWQGLNEDQRAALLRAGTYMSAHAGWQYVNFEGRDLKRAEAKGIRIHHADQALIDQTQSFVQSDMKTIAEFYASKFGVAEPQAAIDTFKPLLEKWAKIVKEVKTPDELAEVYWTEVVSKVDVKTYGM</sequence>
<dbReference type="InterPro" id="IPR038404">
    <property type="entry name" value="TRAP_DctP_sf"/>
</dbReference>